<organism evidence="2 3">
    <name type="scientific">Eleusine coracana subsp. coracana</name>
    <dbReference type="NCBI Taxonomy" id="191504"/>
    <lineage>
        <taxon>Eukaryota</taxon>
        <taxon>Viridiplantae</taxon>
        <taxon>Streptophyta</taxon>
        <taxon>Embryophyta</taxon>
        <taxon>Tracheophyta</taxon>
        <taxon>Spermatophyta</taxon>
        <taxon>Magnoliopsida</taxon>
        <taxon>Liliopsida</taxon>
        <taxon>Poales</taxon>
        <taxon>Poaceae</taxon>
        <taxon>PACMAD clade</taxon>
        <taxon>Chloridoideae</taxon>
        <taxon>Cynodonteae</taxon>
        <taxon>Eleusininae</taxon>
        <taxon>Eleusine</taxon>
    </lineage>
</organism>
<accession>A0AAV5FLA0</accession>
<gene>
    <name evidence="2" type="primary">gb24345</name>
    <name evidence="2" type="ORF">PR202_gb24345</name>
</gene>
<dbReference type="PANTHER" id="PTHR35828">
    <property type="entry name" value="OS08G0203800 PROTEIN-RELATED"/>
    <property type="match status" value="1"/>
</dbReference>
<dbReference type="Pfam" id="PF24523">
    <property type="entry name" value="DUF7595"/>
    <property type="match status" value="1"/>
</dbReference>
<comment type="caution">
    <text evidence="2">The sequence shown here is derived from an EMBL/GenBank/DDBJ whole genome shotgun (WGS) entry which is preliminary data.</text>
</comment>
<sequence length="334" mass="36906">MVTSRRGMTGAEDLTGYVPLTSRDGLVLLGRMCWIRRQHDLCVYDPISGGACTFLPGLPDQSRHSDARYYKHVLLTPAADGVLTARFVVLTFDFVALVKGLRSITVRTLSSSSSSSEEEDDSTSKWAWSTATVAITPSRPSRFPNQMPTGNAVTVRGVVHWLLRQVYDDDCCIFTYNAVTHAPDGWIEVPPECRASSQLHLASSPPSTNNNDGMSSSGRLSLIMEAADHRSISFWVLLQSSSSGSSSSSWTRRASVALQLPLVYRERDTIGSVVSAPRSGTVMLLPYSGYLHHWQSDQGSVVVLDLETMEMRTVNKDKQAFLYEVDLLSRMRTF</sequence>
<keyword evidence="3" id="KW-1185">Reference proteome</keyword>
<dbReference type="InterPro" id="IPR056016">
    <property type="entry name" value="DUF7595"/>
</dbReference>
<reference evidence="2" key="1">
    <citation type="journal article" date="2018" name="DNA Res.">
        <title>Multiple hybrid de novo genome assembly of finger millet, an orphan allotetraploid crop.</title>
        <authorList>
            <person name="Hatakeyama M."/>
            <person name="Aluri S."/>
            <person name="Balachadran M.T."/>
            <person name="Sivarajan S.R."/>
            <person name="Patrignani A."/>
            <person name="Gruter S."/>
            <person name="Poveda L."/>
            <person name="Shimizu-Inatsugi R."/>
            <person name="Baeten J."/>
            <person name="Francoijs K.J."/>
            <person name="Nataraja K.N."/>
            <person name="Reddy Y.A.N."/>
            <person name="Phadnis S."/>
            <person name="Ravikumar R.L."/>
            <person name="Schlapbach R."/>
            <person name="Sreeman S.M."/>
            <person name="Shimizu K.K."/>
        </authorList>
    </citation>
    <scope>NUCLEOTIDE SEQUENCE</scope>
</reference>
<proteinExistence type="predicted"/>
<dbReference type="AlphaFoldDB" id="A0AAV5FLA0"/>
<dbReference type="Proteomes" id="UP001054889">
    <property type="component" value="Unassembled WGS sequence"/>
</dbReference>
<name>A0AAV5FLA0_ELECO</name>
<evidence type="ECO:0000313" key="3">
    <source>
        <dbReference type="Proteomes" id="UP001054889"/>
    </source>
</evidence>
<dbReference type="PANTHER" id="PTHR35828:SF22">
    <property type="entry name" value="OS10G0103633 PROTEIN"/>
    <property type="match status" value="1"/>
</dbReference>
<evidence type="ECO:0000259" key="1">
    <source>
        <dbReference type="Pfam" id="PF24523"/>
    </source>
</evidence>
<reference evidence="2" key="2">
    <citation type="submission" date="2021-12" db="EMBL/GenBank/DDBJ databases">
        <title>Resequencing data analysis of finger millet.</title>
        <authorList>
            <person name="Hatakeyama M."/>
            <person name="Aluri S."/>
            <person name="Balachadran M.T."/>
            <person name="Sivarajan S.R."/>
            <person name="Poveda L."/>
            <person name="Shimizu-Inatsugi R."/>
            <person name="Schlapbach R."/>
            <person name="Sreeman S.M."/>
            <person name="Shimizu K.K."/>
        </authorList>
    </citation>
    <scope>NUCLEOTIDE SEQUENCE</scope>
</reference>
<evidence type="ECO:0000313" key="2">
    <source>
        <dbReference type="EMBL" id="GJN35557.1"/>
    </source>
</evidence>
<feature type="domain" description="DUF7595" evidence="1">
    <location>
        <begin position="15"/>
        <end position="333"/>
    </location>
</feature>
<protein>
    <recommendedName>
        <fullName evidence="1">DUF7595 domain-containing protein</fullName>
    </recommendedName>
</protein>
<dbReference type="EMBL" id="BQKI01000088">
    <property type="protein sequence ID" value="GJN35557.1"/>
    <property type="molecule type" value="Genomic_DNA"/>
</dbReference>